<dbReference type="AlphaFoldDB" id="A0A2U2J8K5"/>
<reference evidence="1 2" key="1">
    <citation type="submission" date="2018-05" db="EMBL/GenBank/DDBJ databases">
        <title>Polaribacter aquimarinus sp. nov., isolated from sediment in a sediment of sea.</title>
        <authorList>
            <person name="Lu D."/>
        </authorList>
    </citation>
    <scope>NUCLEOTIDE SEQUENCE [LARGE SCALE GENOMIC DNA]</scope>
    <source>
        <strain evidence="1 2">ZY113</strain>
    </source>
</reference>
<keyword evidence="2" id="KW-1185">Reference proteome</keyword>
<evidence type="ECO:0000313" key="2">
    <source>
        <dbReference type="Proteomes" id="UP000245670"/>
    </source>
</evidence>
<dbReference type="Proteomes" id="UP000245670">
    <property type="component" value="Unassembled WGS sequence"/>
</dbReference>
<gene>
    <name evidence="1" type="ORF">DIS07_12050</name>
</gene>
<proteinExistence type="predicted"/>
<dbReference type="EMBL" id="QFFG01000005">
    <property type="protein sequence ID" value="PWG04670.1"/>
    <property type="molecule type" value="Genomic_DNA"/>
</dbReference>
<protein>
    <submittedName>
        <fullName evidence="1">Uncharacterized protein</fullName>
    </submittedName>
</protein>
<organism evidence="1 2">
    <name type="scientific">Polaribacter aquimarinus</name>
    <dbReference type="NCBI Taxonomy" id="2100726"/>
    <lineage>
        <taxon>Bacteria</taxon>
        <taxon>Pseudomonadati</taxon>
        <taxon>Bacteroidota</taxon>
        <taxon>Flavobacteriia</taxon>
        <taxon>Flavobacteriales</taxon>
        <taxon>Flavobacteriaceae</taxon>
    </lineage>
</organism>
<evidence type="ECO:0000313" key="1">
    <source>
        <dbReference type="EMBL" id="PWG04670.1"/>
    </source>
</evidence>
<name>A0A2U2J8K5_9FLAO</name>
<accession>A0A2U2J8K5</accession>
<comment type="caution">
    <text evidence="1">The sequence shown here is derived from an EMBL/GenBank/DDBJ whole genome shotgun (WGS) entry which is preliminary data.</text>
</comment>
<dbReference type="RefSeq" id="WP_109405510.1">
    <property type="nucleotide sequence ID" value="NZ_QFFG01000005.1"/>
</dbReference>
<sequence>MKKIVLFLFITTSVCEIVAQQEELDSWVLNLEKEIKNYEKRAKVKMKNLDTLSPLKIKTVWYKKKKKISKIKILYYFLNKHPAEYTYYFKNDYLIKHTISGVLPKPTNSEKKNSRFYIFDDSIYFKNKEKVIKKIKRQVIKDENAFYASYVELLKLNYNVKKLDAIESKNEYERVYKLVGGLRIY</sequence>